<dbReference type="Proteomes" id="UP001295794">
    <property type="component" value="Unassembled WGS sequence"/>
</dbReference>
<reference evidence="2" key="1">
    <citation type="submission" date="2023-11" db="EMBL/GenBank/DDBJ databases">
        <authorList>
            <person name="De Vega J J."/>
            <person name="De Vega J J."/>
        </authorList>
    </citation>
    <scope>NUCLEOTIDE SEQUENCE</scope>
</reference>
<sequence>RLQLKVGKKGISLTTARTWLHQEGFKYTNHKKGLYFDGHDRPDVVEYRQKQFLPKMANSHPTSLSTPLSCAPRTR</sequence>
<comment type="caution">
    <text evidence="2">The sequence shown here is derived from an EMBL/GenBank/DDBJ whole genome shotgun (WGS) entry which is preliminary data.</text>
</comment>
<evidence type="ECO:0000313" key="2">
    <source>
        <dbReference type="EMBL" id="CAK5284579.1"/>
    </source>
</evidence>
<gene>
    <name evidence="2" type="ORF">MYCIT1_LOCUS37901</name>
</gene>
<feature type="non-terminal residue" evidence="2">
    <location>
        <position position="75"/>
    </location>
</feature>
<organism evidence="2 3">
    <name type="scientific">Mycena citricolor</name>
    <dbReference type="NCBI Taxonomy" id="2018698"/>
    <lineage>
        <taxon>Eukaryota</taxon>
        <taxon>Fungi</taxon>
        <taxon>Dikarya</taxon>
        <taxon>Basidiomycota</taxon>
        <taxon>Agaricomycotina</taxon>
        <taxon>Agaricomycetes</taxon>
        <taxon>Agaricomycetidae</taxon>
        <taxon>Agaricales</taxon>
        <taxon>Marasmiineae</taxon>
        <taxon>Mycenaceae</taxon>
        <taxon>Mycena</taxon>
    </lineage>
</organism>
<dbReference type="AlphaFoldDB" id="A0AAD2HYI1"/>
<evidence type="ECO:0000313" key="3">
    <source>
        <dbReference type="Proteomes" id="UP001295794"/>
    </source>
</evidence>
<name>A0AAD2HYI1_9AGAR</name>
<evidence type="ECO:0000256" key="1">
    <source>
        <dbReference type="SAM" id="MobiDB-lite"/>
    </source>
</evidence>
<accession>A0AAD2HYI1</accession>
<feature type="region of interest" description="Disordered" evidence="1">
    <location>
        <begin position="56"/>
        <end position="75"/>
    </location>
</feature>
<dbReference type="EMBL" id="CAVNYO010000480">
    <property type="protein sequence ID" value="CAK5284579.1"/>
    <property type="molecule type" value="Genomic_DNA"/>
</dbReference>
<proteinExistence type="predicted"/>
<dbReference type="PANTHER" id="PTHR35871">
    <property type="entry name" value="EXPRESSED PROTEIN"/>
    <property type="match status" value="1"/>
</dbReference>
<keyword evidence="3" id="KW-1185">Reference proteome</keyword>
<dbReference type="PANTHER" id="PTHR35871:SF1">
    <property type="entry name" value="CXC1-LIKE CYSTEINE CLUSTER ASSOCIATED WITH KDZ TRANSPOSASES DOMAIN-CONTAINING PROTEIN"/>
    <property type="match status" value="1"/>
</dbReference>
<protein>
    <submittedName>
        <fullName evidence="2">Uncharacterized protein</fullName>
    </submittedName>
</protein>
<feature type="compositionally biased region" description="Polar residues" evidence="1">
    <location>
        <begin position="59"/>
        <end position="68"/>
    </location>
</feature>